<protein>
    <submittedName>
        <fullName evidence="2">Cobyrinic acid a,c-diamide synthase</fullName>
    </submittedName>
</protein>
<dbReference type="EMBL" id="LMWU01000055">
    <property type="protein sequence ID" value="KUN58860.1"/>
    <property type="molecule type" value="Genomic_DNA"/>
</dbReference>
<dbReference type="SUPFAM" id="SSF52540">
    <property type="entry name" value="P-loop containing nucleoside triphosphate hydrolases"/>
    <property type="match status" value="1"/>
</dbReference>
<evidence type="ECO:0000259" key="1">
    <source>
        <dbReference type="Pfam" id="PF13614"/>
    </source>
</evidence>
<reference evidence="2 3" key="1">
    <citation type="submission" date="2015-10" db="EMBL/GenBank/DDBJ databases">
        <title>Draft genome sequence of Streptomyces canus DSM 40017, type strain for the species Streptomyces canus.</title>
        <authorList>
            <person name="Ruckert C."/>
            <person name="Winkler A."/>
            <person name="Kalinowski J."/>
            <person name="Kampfer P."/>
            <person name="Glaeser S."/>
        </authorList>
    </citation>
    <scope>NUCLEOTIDE SEQUENCE [LARGE SCALE GENOMIC DNA]</scope>
    <source>
        <strain evidence="2 3">DSM 40017</strain>
    </source>
</reference>
<accession>A0A124HVM2</accession>
<dbReference type="CDD" id="cd02042">
    <property type="entry name" value="ParAB_family"/>
    <property type="match status" value="1"/>
</dbReference>
<dbReference type="InterPro" id="IPR025669">
    <property type="entry name" value="AAA_dom"/>
</dbReference>
<name>A0A124HVM2_9ACTN</name>
<proteinExistence type="predicted"/>
<evidence type="ECO:0000313" key="2">
    <source>
        <dbReference type="EMBL" id="KUN58860.1"/>
    </source>
</evidence>
<evidence type="ECO:0000313" key="3">
    <source>
        <dbReference type="Proteomes" id="UP000053669"/>
    </source>
</evidence>
<feature type="domain" description="AAA" evidence="1">
    <location>
        <begin position="4"/>
        <end position="190"/>
    </location>
</feature>
<organism evidence="2 3">
    <name type="scientific">Streptomyces canus</name>
    <dbReference type="NCBI Taxonomy" id="58343"/>
    <lineage>
        <taxon>Bacteria</taxon>
        <taxon>Bacillati</taxon>
        <taxon>Actinomycetota</taxon>
        <taxon>Actinomycetes</taxon>
        <taxon>Kitasatosporales</taxon>
        <taxon>Streptomycetaceae</taxon>
        <taxon>Streptomyces</taxon>
        <taxon>Streptomyces aurantiacus group</taxon>
    </lineage>
</organism>
<comment type="caution">
    <text evidence="2">The sequence shown here is derived from an EMBL/GenBank/DDBJ whole genome shotgun (WGS) entry which is preliminary data.</text>
</comment>
<gene>
    <name evidence="2" type="ORF">AQJ46_42055</name>
</gene>
<dbReference type="InterPro" id="IPR027417">
    <property type="entry name" value="P-loop_NTPase"/>
</dbReference>
<dbReference type="Pfam" id="PF13614">
    <property type="entry name" value="AAA_31"/>
    <property type="match status" value="1"/>
</dbReference>
<dbReference type="RefSeq" id="WP_059210622.1">
    <property type="nucleotide sequence ID" value="NZ_KQ948674.1"/>
</dbReference>
<dbReference type="PANTHER" id="PTHR13696:SF52">
    <property type="entry name" value="PARA FAMILY PROTEIN CT_582"/>
    <property type="match status" value="1"/>
</dbReference>
<dbReference type="Proteomes" id="UP000053669">
    <property type="component" value="Unassembled WGS sequence"/>
</dbReference>
<dbReference type="PANTHER" id="PTHR13696">
    <property type="entry name" value="P-LOOP CONTAINING NUCLEOSIDE TRIPHOSPHATE HYDROLASE"/>
    <property type="match status" value="1"/>
</dbReference>
<dbReference type="AlphaFoldDB" id="A0A124HVM2"/>
<sequence length="299" mass="32429">MTIVLAIATQKGGVGKTSTVVNLGCRLAMDGANVLIIDLEPQAQAGSALGVNLVSEDEIRRSLGLALTDSLTKAGGRDPLAKIMYDRSELVSEYDGGRLCVLASEESTMTAAQNAFVTRPYSDTPVLRRRLLHEFSGEFDYILIDTPPAVSSLNAVGLAAADHVISLVNPEYPTIKGAMILKEAVQAVENLTAGECKPRFLGAFMNRSNPESAWTIEDLNILDMMINGSLYPYVTDIRRDRRISRAYFDGKPAVLQHPNQSCGKQYTDLLQEVIDRMDAPEASWPIAQLPDAGEEAADV</sequence>
<dbReference type="Gene3D" id="3.40.50.300">
    <property type="entry name" value="P-loop containing nucleotide triphosphate hydrolases"/>
    <property type="match status" value="1"/>
</dbReference>
<dbReference type="InterPro" id="IPR050678">
    <property type="entry name" value="DNA_Partitioning_ATPase"/>
</dbReference>
<dbReference type="STRING" id="58343.AQJ46_42055"/>